<evidence type="ECO:0008006" key="4">
    <source>
        <dbReference type="Google" id="ProtNLM"/>
    </source>
</evidence>
<evidence type="ECO:0000256" key="1">
    <source>
        <dbReference type="SAM" id="SignalP"/>
    </source>
</evidence>
<dbReference type="Gene3D" id="2.40.160.20">
    <property type="match status" value="1"/>
</dbReference>
<keyword evidence="3" id="KW-1185">Reference proteome</keyword>
<reference evidence="2 3" key="1">
    <citation type="submission" date="2008-05" db="EMBL/GenBank/DDBJ databases">
        <title>Complete sequence of chromosome of Geobacter lovleyi SZ.</title>
        <authorList>
            <consortium name="US DOE Joint Genome Institute"/>
            <person name="Lucas S."/>
            <person name="Copeland A."/>
            <person name="Lapidus A."/>
            <person name="Glavina del Rio T."/>
            <person name="Dalin E."/>
            <person name="Tice H."/>
            <person name="Bruce D."/>
            <person name="Goodwin L."/>
            <person name="Pitluck S."/>
            <person name="Chertkov O."/>
            <person name="Meincke L."/>
            <person name="Brettin T."/>
            <person name="Detter J.C."/>
            <person name="Han C."/>
            <person name="Tapia R."/>
            <person name="Kuske C.R."/>
            <person name="Schmutz J."/>
            <person name="Larimer F."/>
            <person name="Land M."/>
            <person name="Hauser L."/>
            <person name="Kyrpides N."/>
            <person name="Mikhailova N."/>
            <person name="Sung Y."/>
            <person name="Fletcher K.E."/>
            <person name="Ritalahti K.M."/>
            <person name="Loeffler F.E."/>
            <person name="Richardson P."/>
        </authorList>
    </citation>
    <scope>NUCLEOTIDE SEQUENCE [LARGE SCALE GENOMIC DNA]</scope>
    <source>
        <strain evidence="3">ATCC BAA-1151 / DSM 17278 / SZ</strain>
    </source>
</reference>
<evidence type="ECO:0000313" key="2">
    <source>
        <dbReference type="EMBL" id="ACD97129.1"/>
    </source>
</evidence>
<dbReference type="Proteomes" id="UP000002420">
    <property type="component" value="Chromosome"/>
</dbReference>
<dbReference type="STRING" id="398767.Glov_3424"/>
<feature type="signal peptide" evidence="1">
    <location>
        <begin position="1"/>
        <end position="28"/>
    </location>
</feature>
<dbReference type="Pfam" id="PF09411">
    <property type="entry name" value="PagL"/>
    <property type="match status" value="1"/>
</dbReference>
<name>B3E226_TRIL1</name>
<sequence length="184" mass="20333">MFKRKRVRFTILFVIHICVTLAALTVQADWQEAGVRLGIQAGPKREYFHQYEVFAVYGLPWSWRTSSGWGLEPQLNTAAGALIGGNETGFIGSAGTGLSFNRPGNGIALEAGVNINLLDRRQFGQQDFGSILLWGAYVGLSYRFTGGLGVSYRLQHLSNNRILYTSCTPNPGVDMHMIGISWNF</sequence>
<dbReference type="RefSeq" id="WP_012471451.1">
    <property type="nucleotide sequence ID" value="NC_010814.1"/>
</dbReference>
<protein>
    <recommendedName>
        <fullName evidence="4">Acyloxyacyl hydrolase</fullName>
    </recommendedName>
</protein>
<keyword evidence="1" id="KW-0732">Signal</keyword>
<gene>
    <name evidence="2" type="ordered locus">Glov_3424</name>
</gene>
<dbReference type="OrthoDB" id="5395501at2"/>
<dbReference type="EMBL" id="CP001089">
    <property type="protein sequence ID" value="ACD97129.1"/>
    <property type="molecule type" value="Genomic_DNA"/>
</dbReference>
<organism evidence="2 3">
    <name type="scientific">Trichlorobacter lovleyi (strain ATCC BAA-1151 / DSM 17278 / SZ)</name>
    <name type="common">Geobacter lovleyi</name>
    <dbReference type="NCBI Taxonomy" id="398767"/>
    <lineage>
        <taxon>Bacteria</taxon>
        <taxon>Pseudomonadati</taxon>
        <taxon>Thermodesulfobacteriota</taxon>
        <taxon>Desulfuromonadia</taxon>
        <taxon>Geobacterales</taxon>
        <taxon>Geobacteraceae</taxon>
        <taxon>Trichlorobacter</taxon>
    </lineage>
</organism>
<dbReference type="KEGG" id="glo:Glov_3424"/>
<accession>B3E226</accession>
<dbReference type="InterPro" id="IPR018550">
    <property type="entry name" value="Lipid-A_deacylase-rel"/>
</dbReference>
<proteinExistence type="predicted"/>
<dbReference type="AlphaFoldDB" id="B3E226"/>
<feature type="chain" id="PRO_5002785989" description="Acyloxyacyl hydrolase" evidence="1">
    <location>
        <begin position="29"/>
        <end position="184"/>
    </location>
</feature>
<dbReference type="HOGENOM" id="CLU_1480047_0_0_7"/>
<evidence type="ECO:0000313" key="3">
    <source>
        <dbReference type="Proteomes" id="UP000002420"/>
    </source>
</evidence>